<evidence type="ECO:0000313" key="7">
    <source>
        <dbReference type="EMBL" id="AUJ29041.1"/>
    </source>
</evidence>
<feature type="binding site" evidence="4">
    <location>
        <begin position="1016"/>
        <end position="1023"/>
    </location>
    <ligand>
        <name>ATP</name>
        <dbReference type="ChEBI" id="CHEBI:30616"/>
    </ligand>
</feature>
<protein>
    <submittedName>
        <fullName evidence="7">Type VII secretion protein EssC</fullName>
    </submittedName>
</protein>
<evidence type="ECO:0000256" key="2">
    <source>
        <dbReference type="ARBA" id="ARBA00022741"/>
    </source>
</evidence>
<dbReference type="PROSITE" id="PS50901">
    <property type="entry name" value="FTSK"/>
    <property type="match status" value="2"/>
</dbReference>
<dbReference type="GO" id="GO:0007059">
    <property type="term" value="P:chromosome segregation"/>
    <property type="evidence" value="ECO:0007669"/>
    <property type="project" value="UniProtKB-KW"/>
</dbReference>
<dbReference type="PANTHER" id="PTHR22683">
    <property type="entry name" value="SPORULATION PROTEIN RELATED"/>
    <property type="match status" value="1"/>
</dbReference>
<keyword evidence="3 4" id="KW-0067">ATP-binding</keyword>
<keyword evidence="5" id="KW-0472">Membrane</keyword>
<evidence type="ECO:0000256" key="5">
    <source>
        <dbReference type="SAM" id="Phobius"/>
    </source>
</evidence>
<feature type="transmembrane region" description="Helical" evidence="5">
    <location>
        <begin position="253"/>
        <end position="275"/>
    </location>
</feature>
<proteinExistence type="predicted"/>
<evidence type="ECO:0000256" key="3">
    <source>
        <dbReference type="ARBA" id="ARBA00022840"/>
    </source>
</evidence>
<evidence type="ECO:0000259" key="6">
    <source>
        <dbReference type="PROSITE" id="PS50901"/>
    </source>
</evidence>
<dbReference type="Proteomes" id="UP000314960">
    <property type="component" value="Chromosome"/>
</dbReference>
<accession>A0A3Q8CS64</accession>
<dbReference type="RefSeq" id="WP_141052700.1">
    <property type="nucleotide sequence ID" value="NZ_CP018176.1"/>
</dbReference>
<reference evidence="7 8" key="1">
    <citation type="submission" date="2016-11" db="EMBL/GenBank/DDBJ databases">
        <title>Interaction between Lactobacillus species and yeast in water kefir.</title>
        <authorList>
            <person name="Behr J."/>
            <person name="Xu D."/>
            <person name="Vogel R.F."/>
        </authorList>
    </citation>
    <scope>NUCLEOTIDE SEQUENCE [LARGE SCALE GENOMIC DNA]</scope>
    <source>
        <strain evidence="7 8">TMW 1.1822</strain>
    </source>
</reference>
<dbReference type="GO" id="GO:0005524">
    <property type="term" value="F:ATP binding"/>
    <property type="evidence" value="ECO:0007669"/>
    <property type="project" value="UniProtKB-UniRule"/>
</dbReference>
<sequence>MTQLHPTQQTNTVLSENNIYHVFYMGKDFRNVELSSQSPLVEIGEERIQLTSAGVMYNGKPYTNQSEELNIQKNSELKSIATVWPTKEFTISSAPASAVRITTTALVVGKPKQEGTGYLLQVFTNGVRAYLNGTRIDRDEKIDFLVGDQLVLDGVIVELKASQIILTKIDNDFQLDPWQLPVEEPKRDYPLDFPNFRRSPRIRLREPKDQVEIKSPKTKASAGRNSVLAMIVPPLGMVILSVLISFMSDANPLWMLGMGGASVLTAGFSVSNYFADKKDVKMRNKQREAGYRHYMVEEKARLEELQQTQKNVLEYMYPSTERLVQLVNKYNSRIYERMMQNDDFLNIQLGTGNITPSFKVLFRPNDEDDQLSKKAKKYLVEPYRELKEAPIVISLMGQTLGLAGNYNLLCNAVQSILWQLAVLHSYRDVEFITLIPETEYKQNWQDWRWLPHMKIKSLNLRGLVHNVQTKDMVLNSFYQILVKRRQKKAETGSEQIMFSPHYVLTILDETWLSGHQLNEFLATDLSELGVTVIWGKDSLNMLPETATTTVEYQGTESGTLVNRNNVFENQLFVPDHLPRQQRLAGAIERLANLHHVEAAKNTIPDSIDFLKLYGVKNVTELQIGERWSKADTSKSLAVPLGVRGKNDVVYLNLHERAHGPHGLIAGTTGSGKSEIIQSYILSLAVNYAPEDVGFLPIDFKGGGMANLFKNLPHMLGSITNLDGAGSARALASIRAELQKRQRLFGEYGVNHINGYTKLYKTGKSINDLTEKQKYPKQPLPHLFLISDEFAELKANEPDFMTELVSTARIGRSLGVHLILATQKPSGVVDDQIWSNSHFKLALKVSDPSDSNEIIKTPDAATITQPGRAYLQVGNNEIYELFQSAWSGAEYKPNQDVKKKVDERIWLLNDYGQQELLTPDLSTDEDFEIGGTTQTQTQLEAIVAEISTATTQMKAVLPEKPWLPPLDTEIVSPLLECQWDSKRNMQAPFAFMDLPSKQSKQVFNFDITELKHTAVYGSSGFGKSTALQTIVMNLARLNTPEQVQFNLFDFGTNGLLPLVKLPHTTDIVRIDQVEKLQKFIKRVRDEITQRKNMFTRLGVATLKQYEELTAKQLPVIITIMDGYDSVKDNALEDSINAMVDQLLREGSGLGLYLIMTALRTSSFKMSMSANIPSQIGLYLVEDGAIREIVGHEALIQQEIVGRAQMKYEEHPQEMQIYLPVKGKNDIERLNNLDSEIKKISKQWEGQRPAAIPMLPETVSMQYFYDNEQVKIMLQKMQLPLALDKETTDVVGFDPIKQGYFVIANDTPQQTEEIEQILLEDLKYLEGRARRIVFNASERFGGNTESFDMIIAASQYSTFVSDLASEIVSRASQLEQEPIYIYIPDAHSFGAQSLISPETLDVFLRKAAKVKIYFIFAGNQKQIENNFDDFNRRLRANIPAGIIGSRMADQGFINVKTSFKEPIVGLDEAHFFAGREHTRIKLVSK</sequence>
<dbReference type="KEGG" id="lhw:BSQ49_01740"/>
<dbReference type="Gene3D" id="3.40.50.300">
    <property type="entry name" value="P-loop containing nucleotide triphosphate hydrolases"/>
    <property type="match status" value="2"/>
</dbReference>
<keyword evidence="1" id="KW-0677">Repeat</keyword>
<dbReference type="InterPro" id="IPR002543">
    <property type="entry name" value="FtsK_dom"/>
</dbReference>
<feature type="binding site" evidence="4">
    <location>
        <begin position="666"/>
        <end position="673"/>
    </location>
    <ligand>
        <name>ATP</name>
        <dbReference type="ChEBI" id="CHEBI:30616"/>
    </ligand>
</feature>
<gene>
    <name evidence="7" type="ORF">BSQ49_01740</name>
</gene>
<dbReference type="InterPro" id="IPR023839">
    <property type="entry name" value="Firmicutes_EssC_C"/>
</dbReference>
<feature type="domain" description="FtsK" evidence="6">
    <location>
        <begin position="645"/>
        <end position="851"/>
    </location>
</feature>
<evidence type="ECO:0000256" key="1">
    <source>
        <dbReference type="ARBA" id="ARBA00022737"/>
    </source>
</evidence>
<organism evidence="7 8">
    <name type="scientific">Liquorilactobacillus hordei</name>
    <dbReference type="NCBI Taxonomy" id="468911"/>
    <lineage>
        <taxon>Bacteria</taxon>
        <taxon>Bacillati</taxon>
        <taxon>Bacillota</taxon>
        <taxon>Bacilli</taxon>
        <taxon>Lactobacillales</taxon>
        <taxon>Lactobacillaceae</taxon>
        <taxon>Liquorilactobacillus</taxon>
    </lineage>
</organism>
<dbReference type="Pfam" id="PF01580">
    <property type="entry name" value="FtsK_SpoIIIE"/>
    <property type="match status" value="2"/>
</dbReference>
<feature type="transmembrane region" description="Helical" evidence="5">
    <location>
        <begin position="227"/>
        <end position="247"/>
    </location>
</feature>
<dbReference type="CDD" id="cd01127">
    <property type="entry name" value="TrwB_TraG_TraD_VirD4"/>
    <property type="match status" value="1"/>
</dbReference>
<evidence type="ECO:0000256" key="4">
    <source>
        <dbReference type="PROSITE-ProRule" id="PRU00289"/>
    </source>
</evidence>
<dbReference type="SUPFAM" id="SSF52540">
    <property type="entry name" value="P-loop containing nucleoside triphosphate hydrolases"/>
    <property type="match status" value="2"/>
</dbReference>
<name>A0A3Q8CS64_9LACO</name>
<keyword evidence="5" id="KW-1133">Transmembrane helix</keyword>
<dbReference type="PANTHER" id="PTHR22683:SF1">
    <property type="entry name" value="TYPE VII SECRETION SYSTEM PROTEIN ESSC"/>
    <property type="match status" value="1"/>
</dbReference>
<dbReference type="InterPro" id="IPR027417">
    <property type="entry name" value="P-loop_NTPase"/>
</dbReference>
<dbReference type="EMBL" id="CP018176">
    <property type="protein sequence ID" value="AUJ29041.1"/>
    <property type="molecule type" value="Genomic_DNA"/>
</dbReference>
<keyword evidence="5" id="KW-0812">Transmembrane</keyword>
<dbReference type="GO" id="GO:0016020">
    <property type="term" value="C:membrane"/>
    <property type="evidence" value="ECO:0007669"/>
    <property type="project" value="UniProtKB-SubCell"/>
</dbReference>
<dbReference type="InterPro" id="IPR050206">
    <property type="entry name" value="FtsK/SpoIIIE/SftA"/>
</dbReference>
<dbReference type="NCBIfam" id="TIGR03928">
    <property type="entry name" value="T7_EssCb_Firm"/>
    <property type="match status" value="1"/>
</dbReference>
<feature type="domain" description="FtsK" evidence="6">
    <location>
        <begin position="998"/>
        <end position="1185"/>
    </location>
</feature>
<evidence type="ECO:0000313" key="8">
    <source>
        <dbReference type="Proteomes" id="UP000314960"/>
    </source>
</evidence>
<dbReference type="GO" id="GO:0003677">
    <property type="term" value="F:DNA binding"/>
    <property type="evidence" value="ECO:0007669"/>
    <property type="project" value="InterPro"/>
</dbReference>
<keyword evidence="2 4" id="KW-0547">Nucleotide-binding</keyword>